<keyword evidence="3 9" id="KW-0813">Transport</keyword>
<dbReference type="GO" id="GO:0005886">
    <property type="term" value="C:plasma membrane"/>
    <property type="evidence" value="ECO:0007669"/>
    <property type="project" value="UniProtKB-SubCell"/>
</dbReference>
<evidence type="ECO:0000256" key="6">
    <source>
        <dbReference type="ARBA" id="ARBA00022989"/>
    </source>
</evidence>
<evidence type="ECO:0000256" key="2">
    <source>
        <dbReference type="ARBA" id="ARBA00008445"/>
    </source>
</evidence>
<evidence type="ECO:0000313" key="10">
    <source>
        <dbReference type="EMBL" id="PIZ46083.1"/>
    </source>
</evidence>
<proteinExistence type="inferred from homology"/>
<dbReference type="GO" id="GO:0009306">
    <property type="term" value="P:protein secretion"/>
    <property type="evidence" value="ECO:0007669"/>
    <property type="project" value="UniProtKB-UniRule"/>
</dbReference>
<comment type="subcellular location">
    <subcellularLocation>
        <location evidence="9">Cell membrane</location>
        <topology evidence="9">Multi-pass membrane protein</topology>
    </subcellularLocation>
    <subcellularLocation>
        <location evidence="1">Membrane</location>
        <topology evidence="1">Multi-pass membrane protein</topology>
    </subcellularLocation>
</comment>
<dbReference type="InterPro" id="IPR004692">
    <property type="entry name" value="SecG"/>
</dbReference>
<protein>
    <recommendedName>
        <fullName evidence="9">Protein-export membrane protein SecG</fullName>
    </recommendedName>
</protein>
<reference evidence="11" key="1">
    <citation type="submission" date="2017-09" db="EMBL/GenBank/DDBJ databases">
        <title>Depth-based differentiation of microbial function through sediment-hosted aquifers and enrichment of novel symbionts in the deep terrestrial subsurface.</title>
        <authorList>
            <person name="Probst A.J."/>
            <person name="Ladd B."/>
            <person name="Jarett J.K."/>
            <person name="Geller-Mcgrath D.E."/>
            <person name="Sieber C.M.K."/>
            <person name="Emerson J.B."/>
            <person name="Anantharaman K."/>
            <person name="Thomas B.C."/>
            <person name="Malmstrom R."/>
            <person name="Stieglmeier M."/>
            <person name="Klingl A."/>
            <person name="Woyke T."/>
            <person name="Ryan C.M."/>
            <person name="Banfield J.F."/>
        </authorList>
    </citation>
    <scope>NUCLEOTIDE SEQUENCE [LARGE SCALE GENOMIC DNA]</scope>
</reference>
<keyword evidence="9" id="KW-1003">Cell membrane</keyword>
<gene>
    <name evidence="10" type="primary">secG</name>
    <name evidence="10" type="ORF">COY32_03950</name>
</gene>
<evidence type="ECO:0000256" key="3">
    <source>
        <dbReference type="ARBA" id="ARBA00022448"/>
    </source>
</evidence>
<evidence type="ECO:0000256" key="4">
    <source>
        <dbReference type="ARBA" id="ARBA00022692"/>
    </source>
</evidence>
<comment type="function">
    <text evidence="9">Involved in protein export. Participates in an early event of protein translocation.</text>
</comment>
<evidence type="ECO:0000256" key="7">
    <source>
        <dbReference type="ARBA" id="ARBA00023010"/>
    </source>
</evidence>
<organism evidence="10 11">
    <name type="scientific">candidate division WWE3 bacterium CG_4_10_14_0_2_um_filter_41_14</name>
    <dbReference type="NCBI Taxonomy" id="1975072"/>
    <lineage>
        <taxon>Bacteria</taxon>
        <taxon>Katanobacteria</taxon>
    </lineage>
</organism>
<dbReference type="EMBL" id="PFNL01000112">
    <property type="protein sequence ID" value="PIZ46083.1"/>
    <property type="molecule type" value="Genomic_DNA"/>
</dbReference>
<comment type="similarity">
    <text evidence="2 9">Belongs to the SecG family.</text>
</comment>
<dbReference type="GO" id="GO:0015450">
    <property type="term" value="F:protein-transporting ATPase activity"/>
    <property type="evidence" value="ECO:0007669"/>
    <property type="project" value="UniProtKB-UniRule"/>
</dbReference>
<keyword evidence="5 9" id="KW-0653">Protein transport</keyword>
<dbReference type="Pfam" id="PF03840">
    <property type="entry name" value="SecG"/>
    <property type="match status" value="1"/>
</dbReference>
<evidence type="ECO:0000256" key="8">
    <source>
        <dbReference type="ARBA" id="ARBA00023136"/>
    </source>
</evidence>
<comment type="caution">
    <text evidence="10">The sequence shown here is derived from an EMBL/GenBank/DDBJ whole genome shotgun (WGS) entry which is preliminary data.</text>
</comment>
<keyword evidence="8 9" id="KW-0472">Membrane</keyword>
<sequence>MDIVIPAIQIVAAILLITLVLLQTKGVGLSGAFGGGGEVFYTRRGAEKIIFWLTIFVSLVFVSGSLASIILL</sequence>
<keyword evidence="6 9" id="KW-1133">Transmembrane helix</keyword>
<dbReference type="NCBIfam" id="TIGR00810">
    <property type="entry name" value="secG"/>
    <property type="match status" value="1"/>
</dbReference>
<evidence type="ECO:0000256" key="9">
    <source>
        <dbReference type="RuleBase" id="RU365087"/>
    </source>
</evidence>
<evidence type="ECO:0000313" key="11">
    <source>
        <dbReference type="Proteomes" id="UP000228920"/>
    </source>
</evidence>
<evidence type="ECO:0000256" key="5">
    <source>
        <dbReference type="ARBA" id="ARBA00022927"/>
    </source>
</evidence>
<comment type="caution">
    <text evidence="9">Lacks conserved residue(s) required for the propagation of feature annotation.</text>
</comment>
<evidence type="ECO:0000256" key="1">
    <source>
        <dbReference type="ARBA" id="ARBA00004141"/>
    </source>
</evidence>
<name>A0A2M7TI92_UNCKA</name>
<feature type="transmembrane region" description="Helical" evidence="9">
    <location>
        <begin position="50"/>
        <end position="71"/>
    </location>
</feature>
<dbReference type="AlphaFoldDB" id="A0A2M7TI92"/>
<keyword evidence="7 9" id="KW-0811">Translocation</keyword>
<dbReference type="Proteomes" id="UP000228920">
    <property type="component" value="Unassembled WGS sequence"/>
</dbReference>
<keyword evidence="4 9" id="KW-0812">Transmembrane</keyword>
<accession>A0A2M7TI92</accession>